<dbReference type="Proteomes" id="UP001501020">
    <property type="component" value="Unassembled WGS sequence"/>
</dbReference>
<proteinExistence type="predicted"/>
<dbReference type="PANTHER" id="PTHR33204:SF18">
    <property type="entry name" value="TRANSCRIPTIONAL REGULATORY PROTEIN"/>
    <property type="match status" value="1"/>
</dbReference>
<evidence type="ECO:0000313" key="7">
    <source>
        <dbReference type="Proteomes" id="UP001501020"/>
    </source>
</evidence>
<feature type="domain" description="HTH hxlR-type" evidence="5">
    <location>
        <begin position="10"/>
        <end position="108"/>
    </location>
</feature>
<keyword evidence="7" id="KW-1185">Reference proteome</keyword>
<dbReference type="InterPro" id="IPR036390">
    <property type="entry name" value="WH_DNA-bd_sf"/>
</dbReference>
<feature type="compositionally biased region" description="Polar residues" evidence="4">
    <location>
        <begin position="117"/>
        <end position="129"/>
    </location>
</feature>
<accession>A0ABN3ADZ4</accession>
<dbReference type="PANTHER" id="PTHR33204">
    <property type="entry name" value="TRANSCRIPTIONAL REGULATOR, MARR FAMILY"/>
    <property type="match status" value="1"/>
</dbReference>
<evidence type="ECO:0000313" key="6">
    <source>
        <dbReference type="EMBL" id="GAA2162966.1"/>
    </source>
</evidence>
<dbReference type="PROSITE" id="PS51118">
    <property type="entry name" value="HTH_HXLR"/>
    <property type="match status" value="1"/>
</dbReference>
<dbReference type="SUPFAM" id="SSF46785">
    <property type="entry name" value="Winged helix' DNA-binding domain"/>
    <property type="match status" value="1"/>
</dbReference>
<feature type="region of interest" description="Disordered" evidence="4">
    <location>
        <begin position="111"/>
        <end position="136"/>
    </location>
</feature>
<dbReference type="InterPro" id="IPR036388">
    <property type="entry name" value="WH-like_DNA-bd_sf"/>
</dbReference>
<organism evidence="6 7">
    <name type="scientific">Actinomadura napierensis</name>
    <dbReference type="NCBI Taxonomy" id="267854"/>
    <lineage>
        <taxon>Bacteria</taxon>
        <taxon>Bacillati</taxon>
        <taxon>Actinomycetota</taxon>
        <taxon>Actinomycetes</taxon>
        <taxon>Streptosporangiales</taxon>
        <taxon>Thermomonosporaceae</taxon>
        <taxon>Actinomadura</taxon>
    </lineage>
</organism>
<keyword evidence="1" id="KW-0805">Transcription regulation</keyword>
<comment type="caution">
    <text evidence="6">The sequence shown here is derived from an EMBL/GenBank/DDBJ whole genome shotgun (WGS) entry which is preliminary data.</text>
</comment>
<dbReference type="RefSeq" id="WP_344279973.1">
    <property type="nucleotide sequence ID" value="NZ_BAAAMR010000108.1"/>
</dbReference>
<dbReference type="Pfam" id="PF01638">
    <property type="entry name" value="HxlR"/>
    <property type="match status" value="1"/>
</dbReference>
<dbReference type="InterPro" id="IPR002577">
    <property type="entry name" value="HTH_HxlR"/>
</dbReference>
<evidence type="ECO:0000256" key="1">
    <source>
        <dbReference type="ARBA" id="ARBA00023015"/>
    </source>
</evidence>
<gene>
    <name evidence="6" type="ORF">GCM10009727_78820</name>
</gene>
<keyword evidence="3" id="KW-0804">Transcription</keyword>
<evidence type="ECO:0000256" key="2">
    <source>
        <dbReference type="ARBA" id="ARBA00023125"/>
    </source>
</evidence>
<evidence type="ECO:0000256" key="3">
    <source>
        <dbReference type="ARBA" id="ARBA00023163"/>
    </source>
</evidence>
<keyword evidence="2" id="KW-0238">DNA-binding</keyword>
<dbReference type="EMBL" id="BAAAMR010000108">
    <property type="protein sequence ID" value="GAA2162966.1"/>
    <property type="molecule type" value="Genomic_DNA"/>
</dbReference>
<evidence type="ECO:0000256" key="4">
    <source>
        <dbReference type="SAM" id="MobiDB-lite"/>
    </source>
</evidence>
<name>A0ABN3ADZ4_9ACTN</name>
<sequence>MDDLEFVADCQTRLGLDLLSGTWTGVVLWTLQHGPLRPGDLQDRIGGISHKVLTETLRRLEHNGLVVRRRYAEAPPRVEYELTGPGRGMLEPLNALGRWTERYAADVLDAQERTATQERAATQERTTAQEGALSGP</sequence>
<evidence type="ECO:0000259" key="5">
    <source>
        <dbReference type="PROSITE" id="PS51118"/>
    </source>
</evidence>
<reference evidence="6 7" key="1">
    <citation type="journal article" date="2019" name="Int. J. Syst. Evol. Microbiol.">
        <title>The Global Catalogue of Microorganisms (GCM) 10K type strain sequencing project: providing services to taxonomists for standard genome sequencing and annotation.</title>
        <authorList>
            <consortium name="The Broad Institute Genomics Platform"/>
            <consortium name="The Broad Institute Genome Sequencing Center for Infectious Disease"/>
            <person name="Wu L."/>
            <person name="Ma J."/>
        </authorList>
    </citation>
    <scope>NUCLEOTIDE SEQUENCE [LARGE SCALE GENOMIC DNA]</scope>
    <source>
        <strain evidence="6 7">JCM 13850</strain>
    </source>
</reference>
<protein>
    <submittedName>
        <fullName evidence="6">Helix-turn-helix domain-containing protein</fullName>
    </submittedName>
</protein>
<dbReference type="Gene3D" id="1.10.10.10">
    <property type="entry name" value="Winged helix-like DNA-binding domain superfamily/Winged helix DNA-binding domain"/>
    <property type="match status" value="1"/>
</dbReference>